<gene>
    <name evidence="1" type="ORF">g.66982</name>
</gene>
<organism evidence="1">
    <name type="scientific">Schizaphis graminum</name>
    <name type="common">Green bug aphid</name>
    <dbReference type="NCBI Taxonomy" id="13262"/>
    <lineage>
        <taxon>Eukaryota</taxon>
        <taxon>Metazoa</taxon>
        <taxon>Ecdysozoa</taxon>
        <taxon>Arthropoda</taxon>
        <taxon>Hexapoda</taxon>
        <taxon>Insecta</taxon>
        <taxon>Pterygota</taxon>
        <taxon>Neoptera</taxon>
        <taxon>Paraneoptera</taxon>
        <taxon>Hemiptera</taxon>
        <taxon>Sternorrhyncha</taxon>
        <taxon>Aphidomorpha</taxon>
        <taxon>Aphidoidea</taxon>
        <taxon>Aphididae</taxon>
        <taxon>Aphidini</taxon>
        <taxon>Schizaphis</taxon>
    </lineage>
</organism>
<name>A0A2S2PEX8_SCHGA</name>
<protein>
    <submittedName>
        <fullName evidence="1">Uncharacterized protein</fullName>
    </submittedName>
</protein>
<accession>A0A2S2PEX8</accession>
<dbReference type="EMBL" id="GGMR01015333">
    <property type="protein sequence ID" value="MBY27952.1"/>
    <property type="molecule type" value="Transcribed_RNA"/>
</dbReference>
<reference evidence="1" key="1">
    <citation type="submission" date="2018-04" db="EMBL/GenBank/DDBJ databases">
        <title>Transcriptome of Schizaphis graminum biotype I.</title>
        <authorList>
            <person name="Scully E.D."/>
            <person name="Geib S.M."/>
            <person name="Palmer N.A."/>
            <person name="Koch K."/>
            <person name="Bradshaw J."/>
            <person name="Heng-Moss T."/>
            <person name="Sarath G."/>
        </authorList>
    </citation>
    <scope>NUCLEOTIDE SEQUENCE</scope>
</reference>
<sequence>MAFARIELLYRYRSSVIFMLPHNVPGGRVWYWIIGLRVRDRDRLVMTTQLYAADCESDQCYILHLIAIAVSECKCICNRVQQMAVGCICSDDRISERKIGEPPHDWFLYECPICHFDSGVPPVKFE</sequence>
<dbReference type="AlphaFoldDB" id="A0A2S2PEX8"/>
<evidence type="ECO:0000313" key="1">
    <source>
        <dbReference type="EMBL" id="MBY27952.1"/>
    </source>
</evidence>
<proteinExistence type="predicted"/>